<evidence type="ECO:0000256" key="2">
    <source>
        <dbReference type="ARBA" id="ARBA00004141"/>
    </source>
</evidence>
<evidence type="ECO:0000256" key="16">
    <source>
        <dbReference type="ARBA" id="ARBA00023002"/>
    </source>
</evidence>
<evidence type="ECO:0000256" key="13">
    <source>
        <dbReference type="ARBA" id="ARBA00022848"/>
    </source>
</evidence>
<comment type="cofactor">
    <cofactor evidence="1 20">
        <name>heme</name>
        <dbReference type="ChEBI" id="CHEBI:30413"/>
    </cofactor>
</comment>
<proteinExistence type="inferred from homology"/>
<organism evidence="23 24">
    <name type="scientific">Knipowitschia caucasica</name>
    <name type="common">Caucasian dwarf goby</name>
    <name type="synonym">Pomatoschistus caucasicus</name>
    <dbReference type="NCBI Taxonomy" id="637954"/>
    <lineage>
        <taxon>Eukaryota</taxon>
        <taxon>Metazoa</taxon>
        <taxon>Chordata</taxon>
        <taxon>Craniata</taxon>
        <taxon>Vertebrata</taxon>
        <taxon>Euteleostomi</taxon>
        <taxon>Actinopterygii</taxon>
        <taxon>Neopterygii</taxon>
        <taxon>Teleostei</taxon>
        <taxon>Neoteleostei</taxon>
        <taxon>Acanthomorphata</taxon>
        <taxon>Gobiaria</taxon>
        <taxon>Gobiiformes</taxon>
        <taxon>Gobioidei</taxon>
        <taxon>Gobiidae</taxon>
        <taxon>Gobiinae</taxon>
        <taxon>Knipowitschia</taxon>
    </lineage>
</organism>
<evidence type="ECO:0000256" key="7">
    <source>
        <dbReference type="ARBA" id="ARBA00010617"/>
    </source>
</evidence>
<evidence type="ECO:0000256" key="10">
    <source>
        <dbReference type="ARBA" id="ARBA00022692"/>
    </source>
</evidence>
<evidence type="ECO:0000256" key="15">
    <source>
        <dbReference type="ARBA" id="ARBA00022989"/>
    </source>
</evidence>
<keyword evidence="15 22" id="KW-1133">Transmembrane helix</keyword>
<evidence type="ECO:0000256" key="18">
    <source>
        <dbReference type="ARBA" id="ARBA00023033"/>
    </source>
</evidence>
<dbReference type="GO" id="GO:0020037">
    <property type="term" value="F:heme binding"/>
    <property type="evidence" value="ECO:0007669"/>
    <property type="project" value="InterPro"/>
</dbReference>
<dbReference type="Pfam" id="PF00067">
    <property type="entry name" value="p450"/>
    <property type="match status" value="1"/>
</dbReference>
<dbReference type="PRINTS" id="PR00463">
    <property type="entry name" value="EP450I"/>
</dbReference>
<dbReference type="PANTHER" id="PTHR24300">
    <property type="entry name" value="CYTOCHROME P450 508A4-RELATED"/>
    <property type="match status" value="1"/>
</dbReference>
<feature type="binding site" description="axial binding residue" evidence="20">
    <location>
        <position position="637"/>
    </location>
    <ligand>
        <name>heme</name>
        <dbReference type="ChEBI" id="CHEBI:30413"/>
    </ligand>
    <ligandPart>
        <name>Fe</name>
        <dbReference type="ChEBI" id="CHEBI:18248"/>
    </ligandPart>
</feature>
<evidence type="ECO:0000256" key="4">
    <source>
        <dbReference type="ARBA" id="ARBA00004524"/>
    </source>
</evidence>
<accession>A0AAV2KC97</accession>
<keyword evidence="12" id="KW-0256">Endoplasmic reticulum</keyword>
<feature type="transmembrane region" description="Helical" evidence="22">
    <location>
        <begin position="82"/>
        <end position="103"/>
    </location>
</feature>
<dbReference type="AlphaFoldDB" id="A0AAV2KC97"/>
<keyword evidence="13" id="KW-0492">Microsome</keyword>
<dbReference type="Gene3D" id="1.10.630.10">
    <property type="entry name" value="Cytochrome P450"/>
    <property type="match status" value="1"/>
</dbReference>
<comment type="similarity">
    <text evidence="7 21">Belongs to the cytochrome P450 family.</text>
</comment>
<dbReference type="InterPro" id="IPR036396">
    <property type="entry name" value="Cyt_P450_sf"/>
</dbReference>
<evidence type="ECO:0000256" key="8">
    <source>
        <dbReference type="ARBA" id="ARBA00022427"/>
    </source>
</evidence>
<dbReference type="Proteomes" id="UP001497482">
    <property type="component" value="Chromosome 17"/>
</dbReference>
<dbReference type="InterPro" id="IPR004031">
    <property type="entry name" value="PMP22/EMP/MP20/Claudin"/>
</dbReference>
<name>A0AAV2KC97_KNICA</name>
<dbReference type="FunFam" id="1.10.630.10:FF:000010">
    <property type="entry name" value="cytochrome P450 2W1 isoform X2"/>
    <property type="match status" value="1"/>
</dbReference>
<evidence type="ECO:0000256" key="19">
    <source>
        <dbReference type="ARBA" id="ARBA00023136"/>
    </source>
</evidence>
<dbReference type="Gene3D" id="1.20.140.150">
    <property type="match status" value="1"/>
</dbReference>
<comment type="similarity">
    <text evidence="6">Belongs to the claudin family.</text>
</comment>
<feature type="transmembrane region" description="Helical" evidence="22">
    <location>
        <begin position="115"/>
        <end position="138"/>
    </location>
</feature>
<gene>
    <name evidence="23" type="ORF">KC01_LOCUS15815</name>
</gene>
<evidence type="ECO:0000256" key="6">
    <source>
        <dbReference type="ARBA" id="ARBA00008295"/>
    </source>
</evidence>
<dbReference type="SUPFAM" id="SSF48264">
    <property type="entry name" value="Cytochrome P450"/>
    <property type="match status" value="1"/>
</dbReference>
<keyword evidence="9 20" id="KW-0349">Heme</keyword>
<evidence type="ECO:0000256" key="9">
    <source>
        <dbReference type="ARBA" id="ARBA00022617"/>
    </source>
</evidence>
<evidence type="ECO:0000256" key="11">
    <source>
        <dbReference type="ARBA" id="ARBA00022723"/>
    </source>
</evidence>
<evidence type="ECO:0000256" key="17">
    <source>
        <dbReference type="ARBA" id="ARBA00023004"/>
    </source>
</evidence>
<evidence type="ECO:0000256" key="21">
    <source>
        <dbReference type="RuleBase" id="RU000461"/>
    </source>
</evidence>
<keyword evidence="11 20" id="KW-0479">Metal-binding</keyword>
<dbReference type="GO" id="GO:0005789">
    <property type="term" value="C:endoplasmic reticulum membrane"/>
    <property type="evidence" value="ECO:0007669"/>
    <property type="project" value="UniProtKB-SubCell"/>
</dbReference>
<dbReference type="PRINTS" id="PR00385">
    <property type="entry name" value="P450"/>
</dbReference>
<sequence>MLSAAVQILAFVLAVVGLVGVTVATVLPNWKVSSTGWTSLMTPISHMQGLWMDCNFFSSGVFSCTVKTSVLSLPPHLQMTRISMVLCALVSALGLCLASLGLKCTQWGGDRRAKAYTAISAGACFVLASALCLAPASWFTEEIIAAYLSAEVPESSRYQPGGALCLSFVSAGFLLAAGVIFCLSCPVRGASQRPEVVHRRIQTDAGKVVRIRQEVRDEEAKESYSLREYHGPPGPRPLRGLGNLFQLDLKNLHLCLWKLSRQYGSVLSVFMGPERVVVLCGYQTVKEALVSRAEEFGERASTHISDEMFNGHGLAWANGHTWKEMRRFALATLRDFGMGRKVCENKISEECGHLVRVLKDLKGRPFSTMKPLNYAVSNIIFSMVYGTRFQYQDPQFTALVDRINTRIRLGGSPTVMLYNMFPWTKRWIKDRQKLIDILEFFKQENRGLIRDLKETINQAEPRGFIDAFLVRQMELQAAGVEDHEFHEENLTASVLSLFSAGTDTTSNTLTWGLLILTKYPHYQDLVREEISTVIGRRQVQIEDRKDLPFTDAVIHEIQRFANIAPMALAHRTSCDLIFQGHTIKNGTTIVPLLTSVHFDESEWEEPHSFRPQHFLSDDGKFRKRDAFMPFSAGRRACLGESLARMELFLFFVTLLQWFRFSPPPGVCEEELDLTPEVGMGLTTRPHLLCAQPIP</sequence>
<keyword evidence="17 20" id="KW-0408">Iron</keyword>
<dbReference type="GO" id="GO:0006805">
    <property type="term" value="P:xenobiotic metabolic process"/>
    <property type="evidence" value="ECO:0007669"/>
    <property type="project" value="TreeGrafter"/>
</dbReference>
<evidence type="ECO:0000256" key="1">
    <source>
        <dbReference type="ARBA" id="ARBA00001971"/>
    </source>
</evidence>
<evidence type="ECO:0008006" key="25">
    <source>
        <dbReference type="Google" id="ProtNLM"/>
    </source>
</evidence>
<dbReference type="GO" id="GO:0016712">
    <property type="term" value="F:oxidoreductase activity, acting on paired donors, with incorporation or reduction of molecular oxygen, reduced flavin or flavoprotein as one donor, and incorporation of one atom of oxygen"/>
    <property type="evidence" value="ECO:0007669"/>
    <property type="project" value="TreeGrafter"/>
</dbReference>
<evidence type="ECO:0000256" key="5">
    <source>
        <dbReference type="ARBA" id="ARBA00004586"/>
    </source>
</evidence>
<dbReference type="GO" id="GO:0005923">
    <property type="term" value="C:bicellular tight junction"/>
    <property type="evidence" value="ECO:0007669"/>
    <property type="project" value="UniProtKB-SubCell"/>
</dbReference>
<evidence type="ECO:0000313" key="24">
    <source>
        <dbReference type="Proteomes" id="UP001497482"/>
    </source>
</evidence>
<evidence type="ECO:0000256" key="14">
    <source>
        <dbReference type="ARBA" id="ARBA00022949"/>
    </source>
</evidence>
<dbReference type="PROSITE" id="PS00086">
    <property type="entry name" value="CYTOCHROME_P450"/>
    <property type="match status" value="1"/>
</dbReference>
<dbReference type="InterPro" id="IPR017974">
    <property type="entry name" value="Claudin_CS"/>
</dbReference>
<keyword evidence="24" id="KW-1185">Reference proteome</keyword>
<dbReference type="GO" id="GO:0005506">
    <property type="term" value="F:iron ion binding"/>
    <property type="evidence" value="ECO:0007669"/>
    <property type="project" value="InterPro"/>
</dbReference>
<keyword evidence="16 21" id="KW-0560">Oxidoreductase</keyword>
<dbReference type="InterPro" id="IPR001128">
    <property type="entry name" value="Cyt_P450"/>
</dbReference>
<evidence type="ECO:0000256" key="3">
    <source>
        <dbReference type="ARBA" id="ARBA00004435"/>
    </source>
</evidence>
<reference evidence="23 24" key="1">
    <citation type="submission" date="2024-04" db="EMBL/GenBank/DDBJ databases">
        <authorList>
            <person name="Waldvogel A.-M."/>
            <person name="Schoenle A."/>
        </authorList>
    </citation>
    <scope>NUCLEOTIDE SEQUENCE [LARGE SCALE GENOMIC DNA]</scope>
</reference>
<dbReference type="EMBL" id="OZ035839">
    <property type="protein sequence ID" value="CAL1585604.1"/>
    <property type="molecule type" value="Genomic_DNA"/>
</dbReference>
<keyword evidence="8" id="KW-0796">Tight junction</keyword>
<protein>
    <recommendedName>
        <fullName evidence="25">Cytochrome P450</fullName>
    </recommendedName>
</protein>
<evidence type="ECO:0000256" key="22">
    <source>
        <dbReference type="SAM" id="Phobius"/>
    </source>
</evidence>
<dbReference type="InterPro" id="IPR017972">
    <property type="entry name" value="Cyt_P450_CS"/>
</dbReference>
<evidence type="ECO:0000256" key="12">
    <source>
        <dbReference type="ARBA" id="ARBA00022824"/>
    </source>
</evidence>
<dbReference type="InterPro" id="IPR002401">
    <property type="entry name" value="Cyt_P450_E_grp-I"/>
</dbReference>
<comment type="subcellular location">
    <subcellularLocation>
        <location evidence="3">Cell junction</location>
        <location evidence="3">Tight junction</location>
    </subcellularLocation>
    <subcellularLocation>
        <location evidence="5">Endoplasmic reticulum membrane</location>
    </subcellularLocation>
    <subcellularLocation>
        <location evidence="2">Membrane</location>
        <topology evidence="2">Multi-pass membrane protein</topology>
    </subcellularLocation>
    <subcellularLocation>
        <location evidence="4">Microsome membrane</location>
    </subcellularLocation>
</comment>
<keyword evidence="10 22" id="KW-0812">Transmembrane</keyword>
<evidence type="ECO:0000313" key="23">
    <source>
        <dbReference type="EMBL" id="CAL1585604.1"/>
    </source>
</evidence>
<dbReference type="Pfam" id="PF00822">
    <property type="entry name" value="PMP22_Claudin"/>
    <property type="match status" value="1"/>
</dbReference>
<keyword evidence="14" id="KW-0965">Cell junction</keyword>
<dbReference type="GO" id="GO:0006082">
    <property type="term" value="P:organic acid metabolic process"/>
    <property type="evidence" value="ECO:0007669"/>
    <property type="project" value="TreeGrafter"/>
</dbReference>
<evidence type="ECO:0000256" key="20">
    <source>
        <dbReference type="PIRSR" id="PIRSR602401-1"/>
    </source>
</evidence>
<keyword evidence="18 21" id="KW-0503">Monooxygenase</keyword>
<dbReference type="PROSITE" id="PS01346">
    <property type="entry name" value="CLAUDIN"/>
    <property type="match status" value="1"/>
</dbReference>
<dbReference type="PANTHER" id="PTHR24300:SF319">
    <property type="entry name" value="CYTOCHROME P450, FAMILY 2, SUBFAMILY AC, POLYPEPTIDE 1"/>
    <property type="match status" value="1"/>
</dbReference>
<keyword evidence="19 22" id="KW-0472">Membrane</keyword>
<dbReference type="GO" id="GO:0046222">
    <property type="term" value="P:aflatoxin metabolic process"/>
    <property type="evidence" value="ECO:0007669"/>
    <property type="project" value="UniProtKB-ARBA"/>
</dbReference>
<dbReference type="InterPro" id="IPR050182">
    <property type="entry name" value="Cytochrome_P450_fam2"/>
</dbReference>